<dbReference type="EMBL" id="JALPRX010000029">
    <property type="protein sequence ID" value="MCK8784259.1"/>
    <property type="molecule type" value="Genomic_DNA"/>
</dbReference>
<protein>
    <submittedName>
        <fullName evidence="1">Uncharacterized protein</fullName>
    </submittedName>
</protein>
<dbReference type="RefSeq" id="WP_248666385.1">
    <property type="nucleotide sequence ID" value="NZ_JALPRX010000029.1"/>
</dbReference>
<keyword evidence="2" id="KW-1185">Reference proteome</keyword>
<gene>
    <name evidence="1" type="ORF">M0638_07695</name>
</gene>
<sequence>MPKAIAKSAMTAKVAHPAAATDYGPGPDAALCALCRRANELRTTIEGTDNYPGTFDDRDLGDAMAEWDRTLKAIEATPARTAAGMRLKLATAAGMVEMEAMIESGRGKLGDGKAHEVFAVRMLREAQTFMAQAAMQQP</sequence>
<reference evidence="1" key="1">
    <citation type="submission" date="2022-04" db="EMBL/GenBank/DDBJ databases">
        <title>Roseomonas acroporae sp. nov., isolated from coral Acropora digitifera.</title>
        <authorList>
            <person name="Sun H."/>
        </authorList>
    </citation>
    <scope>NUCLEOTIDE SEQUENCE</scope>
    <source>
        <strain evidence="1">NAR14</strain>
    </source>
</reference>
<proteinExistence type="predicted"/>
<evidence type="ECO:0000313" key="1">
    <source>
        <dbReference type="EMBL" id="MCK8784259.1"/>
    </source>
</evidence>
<accession>A0A9X2BVR9</accession>
<dbReference type="Proteomes" id="UP001139516">
    <property type="component" value="Unassembled WGS sequence"/>
</dbReference>
<evidence type="ECO:0000313" key="2">
    <source>
        <dbReference type="Proteomes" id="UP001139516"/>
    </source>
</evidence>
<dbReference type="AlphaFoldDB" id="A0A9X2BVR9"/>
<organism evidence="1 2">
    <name type="scientific">Roseomonas acroporae</name>
    <dbReference type="NCBI Taxonomy" id="2937791"/>
    <lineage>
        <taxon>Bacteria</taxon>
        <taxon>Pseudomonadati</taxon>
        <taxon>Pseudomonadota</taxon>
        <taxon>Alphaproteobacteria</taxon>
        <taxon>Acetobacterales</taxon>
        <taxon>Roseomonadaceae</taxon>
        <taxon>Roseomonas</taxon>
    </lineage>
</organism>
<comment type="caution">
    <text evidence="1">The sequence shown here is derived from an EMBL/GenBank/DDBJ whole genome shotgun (WGS) entry which is preliminary data.</text>
</comment>
<name>A0A9X2BVR9_9PROT</name>